<dbReference type="Proteomes" id="UP000807025">
    <property type="component" value="Unassembled WGS sequence"/>
</dbReference>
<gene>
    <name evidence="2" type="ORF">BDN71DRAFT_1452790</name>
</gene>
<feature type="region of interest" description="Disordered" evidence="1">
    <location>
        <begin position="1"/>
        <end position="20"/>
    </location>
</feature>
<dbReference type="EMBL" id="MU154616">
    <property type="protein sequence ID" value="KAF9491586.1"/>
    <property type="molecule type" value="Genomic_DNA"/>
</dbReference>
<comment type="caution">
    <text evidence="2">The sequence shown here is derived from an EMBL/GenBank/DDBJ whole genome shotgun (WGS) entry which is preliminary data.</text>
</comment>
<reference evidence="2" key="1">
    <citation type="submission" date="2020-11" db="EMBL/GenBank/DDBJ databases">
        <authorList>
            <consortium name="DOE Joint Genome Institute"/>
            <person name="Ahrendt S."/>
            <person name="Riley R."/>
            <person name="Andreopoulos W."/>
            <person name="Labutti K."/>
            <person name="Pangilinan J."/>
            <person name="Ruiz-Duenas F.J."/>
            <person name="Barrasa J.M."/>
            <person name="Sanchez-Garcia M."/>
            <person name="Camarero S."/>
            <person name="Miyauchi S."/>
            <person name="Serrano A."/>
            <person name="Linde D."/>
            <person name="Babiker R."/>
            <person name="Drula E."/>
            <person name="Ayuso-Fernandez I."/>
            <person name="Pacheco R."/>
            <person name="Padilla G."/>
            <person name="Ferreira P."/>
            <person name="Barriuso J."/>
            <person name="Kellner H."/>
            <person name="Castanera R."/>
            <person name="Alfaro M."/>
            <person name="Ramirez L."/>
            <person name="Pisabarro A.G."/>
            <person name="Kuo A."/>
            <person name="Tritt A."/>
            <person name="Lipzen A."/>
            <person name="He G."/>
            <person name="Yan M."/>
            <person name="Ng V."/>
            <person name="Cullen D."/>
            <person name="Martin F."/>
            <person name="Rosso M.-N."/>
            <person name="Henrissat B."/>
            <person name="Hibbett D."/>
            <person name="Martinez A.T."/>
            <person name="Grigoriev I.V."/>
        </authorList>
    </citation>
    <scope>NUCLEOTIDE SEQUENCE</scope>
    <source>
        <strain evidence="2">ATCC 90797</strain>
    </source>
</reference>
<keyword evidence="3" id="KW-1185">Reference proteome</keyword>
<feature type="region of interest" description="Disordered" evidence="1">
    <location>
        <begin position="37"/>
        <end position="70"/>
    </location>
</feature>
<feature type="compositionally biased region" description="Pro residues" evidence="1">
    <location>
        <begin position="43"/>
        <end position="57"/>
    </location>
</feature>
<dbReference type="AlphaFoldDB" id="A0A9P6D3V5"/>
<protein>
    <submittedName>
        <fullName evidence="2">Uncharacterized protein</fullName>
    </submittedName>
</protein>
<evidence type="ECO:0000313" key="2">
    <source>
        <dbReference type="EMBL" id="KAF9491586.1"/>
    </source>
</evidence>
<organism evidence="2 3">
    <name type="scientific">Pleurotus eryngii</name>
    <name type="common">Boletus of the steppes</name>
    <dbReference type="NCBI Taxonomy" id="5323"/>
    <lineage>
        <taxon>Eukaryota</taxon>
        <taxon>Fungi</taxon>
        <taxon>Dikarya</taxon>
        <taxon>Basidiomycota</taxon>
        <taxon>Agaricomycotina</taxon>
        <taxon>Agaricomycetes</taxon>
        <taxon>Agaricomycetidae</taxon>
        <taxon>Agaricales</taxon>
        <taxon>Pleurotineae</taxon>
        <taxon>Pleurotaceae</taxon>
        <taxon>Pleurotus</taxon>
    </lineage>
</organism>
<dbReference type="OrthoDB" id="2935496at2759"/>
<proteinExistence type="predicted"/>
<accession>A0A9P6D3V5</accession>
<sequence>MPGEGRTTPTGEPEGNPLEQRVVGLESSMKEILTLLRTAASTPPQPPPAAPVPPVPANPVATNPQGPPTLLPYVPPPTSNTSLGALSIPDLFPDVDATIVASIGKHEFKPQQLGKLIPSITAKATTTTYALEDGALRATDTAPIKDLPDFSTFMRALGVYFQILYRFVATTGSIQAVTDVAVSTQGYTNLLHEYSRYFTYPAILTYHIAHHSRRTREMIRGDYSLWADEDRALVGQLHRSNIFQEVKPSGSAKAKPTSSSAPARDVSSQLCNRFNDGRCSTTPCKSGRIHKCATCGSTAHGKTTCTQSPSST</sequence>
<name>A0A9P6D3V5_PLEER</name>
<evidence type="ECO:0000313" key="3">
    <source>
        <dbReference type="Proteomes" id="UP000807025"/>
    </source>
</evidence>
<evidence type="ECO:0000256" key="1">
    <source>
        <dbReference type="SAM" id="MobiDB-lite"/>
    </source>
</evidence>